<evidence type="ECO:0000256" key="7">
    <source>
        <dbReference type="ARBA" id="ARBA00022967"/>
    </source>
</evidence>
<proteinExistence type="predicted"/>
<evidence type="ECO:0000256" key="1">
    <source>
        <dbReference type="ARBA" id="ARBA00004202"/>
    </source>
</evidence>
<dbReference type="Gene3D" id="3.40.50.300">
    <property type="entry name" value="P-loop containing nucleotide triphosphate hydrolases"/>
    <property type="match status" value="2"/>
</dbReference>
<evidence type="ECO:0000313" key="11">
    <source>
        <dbReference type="Proteomes" id="UP000005777"/>
    </source>
</evidence>
<feature type="domain" description="ABC transporter" evidence="9">
    <location>
        <begin position="249"/>
        <end position="492"/>
    </location>
</feature>
<dbReference type="PROSITE" id="PS00211">
    <property type="entry name" value="ABC_TRANSPORTER_1"/>
    <property type="match status" value="1"/>
</dbReference>
<evidence type="ECO:0000256" key="5">
    <source>
        <dbReference type="ARBA" id="ARBA00022741"/>
    </source>
</evidence>
<dbReference type="PROSITE" id="PS50893">
    <property type="entry name" value="ABC_TRANSPORTER_2"/>
    <property type="match status" value="2"/>
</dbReference>
<dbReference type="HOGENOM" id="CLU_000604_92_3_11"/>
<dbReference type="Pfam" id="PF00005">
    <property type="entry name" value="ABC_tran"/>
    <property type="match status" value="2"/>
</dbReference>
<evidence type="ECO:0000256" key="6">
    <source>
        <dbReference type="ARBA" id="ARBA00022840"/>
    </source>
</evidence>
<accession>W5IGX8</accession>
<keyword evidence="3" id="KW-1003">Cell membrane</keyword>
<dbReference type="EMBL" id="ADCX01000012">
    <property type="protein sequence ID" value="EFG26227.1"/>
    <property type="molecule type" value="Genomic_DNA"/>
</dbReference>
<keyword evidence="8" id="KW-0472">Membrane</keyword>
<keyword evidence="6" id="KW-0067">ATP-binding</keyword>
<dbReference type="RefSeq" id="WP_006293700.1">
    <property type="nucleotide sequence ID" value="NZ_GG770226.1"/>
</dbReference>
<feature type="domain" description="ABC transporter" evidence="9">
    <location>
        <begin position="4"/>
        <end position="239"/>
    </location>
</feature>
<dbReference type="GO" id="GO:0005524">
    <property type="term" value="F:ATP binding"/>
    <property type="evidence" value="ECO:0007669"/>
    <property type="project" value="UniProtKB-KW"/>
</dbReference>
<keyword evidence="11" id="KW-1185">Reference proteome</keyword>
<dbReference type="Proteomes" id="UP000005777">
    <property type="component" value="Unassembled WGS sequence"/>
</dbReference>
<dbReference type="PANTHER" id="PTHR43790:SF9">
    <property type="entry name" value="GALACTOFURANOSE TRANSPORTER ATP-BINDING PROTEIN YTFR"/>
    <property type="match status" value="1"/>
</dbReference>
<keyword evidence="2" id="KW-0813">Transport</keyword>
<dbReference type="GO" id="GO:0016887">
    <property type="term" value="F:ATP hydrolysis activity"/>
    <property type="evidence" value="ECO:0007669"/>
    <property type="project" value="InterPro"/>
</dbReference>
<evidence type="ECO:0000256" key="4">
    <source>
        <dbReference type="ARBA" id="ARBA00022737"/>
    </source>
</evidence>
<dbReference type="SUPFAM" id="SSF52540">
    <property type="entry name" value="P-loop containing nucleoside triphosphate hydrolases"/>
    <property type="match status" value="2"/>
</dbReference>
<dbReference type="PANTHER" id="PTHR43790">
    <property type="entry name" value="CARBOHYDRATE TRANSPORT ATP-BINDING PROTEIN MG119-RELATED"/>
    <property type="match status" value="1"/>
</dbReference>
<dbReference type="eggNOG" id="COG1129">
    <property type="taxonomic scope" value="Bacteria"/>
</dbReference>
<evidence type="ECO:0000313" key="10">
    <source>
        <dbReference type="EMBL" id="EFG26227.1"/>
    </source>
</evidence>
<dbReference type="FunFam" id="3.40.50.300:FF:000127">
    <property type="entry name" value="Ribose import ATP-binding protein RbsA"/>
    <property type="match status" value="1"/>
</dbReference>
<keyword evidence="7" id="KW-1278">Translocase</keyword>
<comment type="caution">
    <text evidence="10">The sequence shown here is derived from an EMBL/GenBank/DDBJ whole genome shotgun (WGS) entry which is preliminary data.</text>
</comment>
<evidence type="ECO:0000256" key="3">
    <source>
        <dbReference type="ARBA" id="ARBA00022475"/>
    </source>
</evidence>
<dbReference type="GO" id="GO:0005886">
    <property type="term" value="C:plasma membrane"/>
    <property type="evidence" value="ECO:0007669"/>
    <property type="project" value="UniProtKB-SubCell"/>
</dbReference>
<dbReference type="InterPro" id="IPR050107">
    <property type="entry name" value="ABC_carbohydrate_import_ATPase"/>
</dbReference>
<evidence type="ECO:0000256" key="2">
    <source>
        <dbReference type="ARBA" id="ARBA00022448"/>
    </source>
</evidence>
<dbReference type="InterPro" id="IPR027417">
    <property type="entry name" value="P-loop_NTPase"/>
</dbReference>
<sequence length="495" mass="53405">MTYISLKGVSKVFGSTTVVDKVSLTVEPGQVHVLLGENGAGKSTIIKMMSGIYQPDGGRIEVNGKPTVIPDVNAARGLGIAVIHQELNLVPELSIMENLFLGHLPQKGGFIDRKTMKQQAQKAIELIGLSEDVTRPMGELGVARQQMVEIAKALMQNASVLILDEPTAALTRKECEQLFSIMDELKKRKVAMVFISHHLDEIQRVGDVVTVLRDGHYVDTVPADTPEPELVRLMVGRHIENQYPHTNHVPGDVLLKVDGLTRNGAMDHVTFELHAGEVVGLAGLVGAGRTEVIRAIFGADTYDSGSVLVRGKKLPKADISASIRSGLGLVPEDRRTQGLLLEASVADNLGLATLLPTSHWGFADLKGQRKRENKVADQLNIRMTTIDQTVGSLSGGNQQKVVFGKWTTAQVKILLLDEPTRGVDVGARVEIYQLIDDVVAQGGAVLMASSDLPEVLGVSDRILVMSNGKLSGQMPAQEASQEKVMALAVSHMDED</sequence>
<name>W5IGX8_SCAIO</name>
<protein>
    <recommendedName>
        <fullName evidence="9">ABC transporter domain-containing protein</fullName>
    </recommendedName>
</protein>
<dbReference type="InterPro" id="IPR003439">
    <property type="entry name" value="ABC_transporter-like_ATP-bd"/>
</dbReference>
<dbReference type="SMART" id="SM00382">
    <property type="entry name" value="AAA"/>
    <property type="match status" value="2"/>
</dbReference>
<reference evidence="10 11" key="1">
    <citation type="submission" date="2012-01" db="EMBL/GenBank/DDBJ databases">
        <title>The Genome Sequence of Scardovia inopinata F0304.</title>
        <authorList>
            <consortium name="The Broad Institute Genome Sequencing Platform"/>
            <person name="Earl A."/>
            <person name="Ward D."/>
            <person name="Feldgarden M."/>
            <person name="Gevers D."/>
            <person name="Izard J."/>
            <person name="Baranova O.V."/>
            <person name="Blanton J.M."/>
            <person name="Tanner A.C."/>
            <person name="Dewhirst F.E."/>
            <person name="Young S.K."/>
            <person name="Zeng Q."/>
            <person name="Gargeya S."/>
            <person name="Fitzgerald M."/>
            <person name="Haas B."/>
            <person name="Abouelleil A."/>
            <person name="Alvarado L."/>
            <person name="Arachchi H.M."/>
            <person name="Berlin A."/>
            <person name="Chapman S.B."/>
            <person name="Gearin G."/>
            <person name="Goldberg J."/>
            <person name="Griggs A."/>
            <person name="Gujja S."/>
            <person name="Hansen M."/>
            <person name="Heiman D."/>
            <person name="Howarth C."/>
            <person name="Larimer J."/>
            <person name="Lui A."/>
            <person name="MacDonald P.J."/>
            <person name="McCowen C."/>
            <person name="Montmayeur A."/>
            <person name="Murphy C."/>
            <person name="Neiman D."/>
            <person name="Pearson M."/>
            <person name="Priest M."/>
            <person name="Roberts A."/>
            <person name="Saif S."/>
            <person name="Shea T."/>
            <person name="Sisk P."/>
            <person name="Stolte C."/>
            <person name="Sykes S."/>
            <person name="Wortman J."/>
            <person name="Nusbaum C."/>
            <person name="Birren B."/>
        </authorList>
    </citation>
    <scope>NUCLEOTIDE SEQUENCE [LARGE SCALE GENOMIC DNA]</scope>
    <source>
        <strain evidence="10 11">F0304</strain>
    </source>
</reference>
<organism evidence="10 11">
    <name type="scientific">Scardovia inopinata F0304</name>
    <dbReference type="NCBI Taxonomy" id="641146"/>
    <lineage>
        <taxon>Bacteria</taxon>
        <taxon>Bacillati</taxon>
        <taxon>Actinomycetota</taxon>
        <taxon>Actinomycetes</taxon>
        <taxon>Bifidobacteriales</taxon>
        <taxon>Bifidobacteriaceae</taxon>
        <taxon>Scardovia</taxon>
    </lineage>
</organism>
<keyword evidence="5" id="KW-0547">Nucleotide-binding</keyword>
<dbReference type="CDD" id="cd03216">
    <property type="entry name" value="ABC_Carb_Monos_I"/>
    <property type="match status" value="1"/>
</dbReference>
<keyword evidence="4" id="KW-0677">Repeat</keyword>
<comment type="subcellular location">
    <subcellularLocation>
        <location evidence="1">Cell membrane</location>
        <topology evidence="1">Peripheral membrane protein</topology>
    </subcellularLocation>
</comment>
<dbReference type="InterPro" id="IPR003593">
    <property type="entry name" value="AAA+_ATPase"/>
</dbReference>
<evidence type="ECO:0000256" key="8">
    <source>
        <dbReference type="ARBA" id="ARBA00023136"/>
    </source>
</evidence>
<dbReference type="CDD" id="cd03215">
    <property type="entry name" value="ABC_Carb_Monos_II"/>
    <property type="match status" value="1"/>
</dbReference>
<evidence type="ECO:0000259" key="9">
    <source>
        <dbReference type="PROSITE" id="PS50893"/>
    </source>
</evidence>
<dbReference type="AlphaFoldDB" id="W5IGX8"/>
<dbReference type="InterPro" id="IPR017871">
    <property type="entry name" value="ABC_transporter-like_CS"/>
</dbReference>
<gene>
    <name evidence="10" type="ORF">HMPREF9020_01308</name>
</gene>